<feature type="compositionally biased region" description="Acidic residues" evidence="1">
    <location>
        <begin position="501"/>
        <end position="513"/>
    </location>
</feature>
<feature type="compositionally biased region" description="Polar residues" evidence="1">
    <location>
        <begin position="15"/>
        <end position="31"/>
    </location>
</feature>
<comment type="caution">
    <text evidence="2">The sequence shown here is derived from an EMBL/GenBank/DDBJ whole genome shotgun (WGS) entry which is preliminary data.</text>
</comment>
<dbReference type="Proteomes" id="UP000518752">
    <property type="component" value="Unassembled WGS sequence"/>
</dbReference>
<dbReference type="CDD" id="cd00303">
    <property type="entry name" value="retropepsin_like"/>
    <property type="match status" value="1"/>
</dbReference>
<dbReference type="OrthoDB" id="3268967at2759"/>
<accession>A0A8H5CRS1</accession>
<keyword evidence="3" id="KW-1185">Reference proteome</keyword>
<organism evidence="2 3">
    <name type="scientific">Collybiopsis confluens</name>
    <dbReference type="NCBI Taxonomy" id="2823264"/>
    <lineage>
        <taxon>Eukaryota</taxon>
        <taxon>Fungi</taxon>
        <taxon>Dikarya</taxon>
        <taxon>Basidiomycota</taxon>
        <taxon>Agaricomycotina</taxon>
        <taxon>Agaricomycetes</taxon>
        <taxon>Agaricomycetidae</taxon>
        <taxon>Agaricales</taxon>
        <taxon>Marasmiineae</taxon>
        <taxon>Omphalotaceae</taxon>
        <taxon>Collybiopsis</taxon>
    </lineage>
</organism>
<feature type="compositionally biased region" description="Low complexity" evidence="1">
    <location>
        <begin position="72"/>
        <end position="89"/>
    </location>
</feature>
<feature type="compositionally biased region" description="Basic and acidic residues" evidence="1">
    <location>
        <begin position="528"/>
        <end position="539"/>
    </location>
</feature>
<protein>
    <submittedName>
        <fullName evidence="2">Uncharacterized protein</fullName>
    </submittedName>
</protein>
<proteinExistence type="predicted"/>
<sequence length="791" mass="87332">MSPSPLVNAIPKPVTRQTQNSLRAAASSSPSFHSLELPARNVQAVVISLTTPLTDKATPPENPSPPTLPRQSPSLASILSAPSRNISSDTESDSDSEIVRMSTSTSISFTPGGLKTPPVVHASRLSLSDWDSVCTQMFRYLEYKEITDDKKIKMNFLAALTHDRLQLWVKSNMDHLLALDLTDATSRSVHPFLTSICVEIVGRDWAADQLRIIFATKQWHFEDSSFKDFYTAIKAMNCRLEGTAQHLPPDQLKVIIQSNLADMTIATFKRDQLDESLAFDKWIKEAESIWERNELHLKQQADATAKLLGIKRQPLAPRTLNARPSFRRDNGAPTRTHGSSSAHPNSSNNSSSVPKLSEAERAILSEGKGCFRCRAFFAQHNAKDCPGAPPLTVPYRSLTKTDLSRARDVHTKTNKAISLNALLSYAPARSVNAVLPVEIIEDISEFFDSPCDPPVSNVGAVFGRRNITHITSGPSIFDRNAHRVSDSRPQIPAVSAVFSGDSDDDLYGTSDEEPDRRRSHSPPSRGPTPDRRRSRRSNDDTSPSPSDRRTVASVASAPARTRTVSIDSSVDNPPFRSEHFWWTANVDNLRSNSMNSFKTLLDDGSPFVLIRSDVADSLGLRMLKLRNPEPYSGAFDSSCKSITHYVKLRLHDPSNAWSSRTSYALVVPSLAVPILLGIPFLSHNKLVLDYAARSCVHKPSGFDILNPMDTLPVPPVIPISAPKRRRILKTKIKKTFADRKAVISELKEYHGSHPDLSLAEYVIPSDTVVDVVAAVRARIEILEDSARHSAC</sequence>
<feature type="compositionally biased region" description="Low complexity" evidence="1">
    <location>
        <begin position="339"/>
        <end position="352"/>
    </location>
</feature>
<name>A0A8H5CRS1_9AGAR</name>
<dbReference type="AlphaFoldDB" id="A0A8H5CRS1"/>
<dbReference type="EMBL" id="JAACJN010000365">
    <property type="protein sequence ID" value="KAF5345871.1"/>
    <property type="molecule type" value="Genomic_DNA"/>
</dbReference>
<feature type="region of interest" description="Disordered" evidence="1">
    <location>
        <begin position="318"/>
        <end position="356"/>
    </location>
</feature>
<evidence type="ECO:0000256" key="1">
    <source>
        <dbReference type="SAM" id="MobiDB-lite"/>
    </source>
</evidence>
<feature type="region of interest" description="Disordered" evidence="1">
    <location>
        <begin position="484"/>
        <end position="569"/>
    </location>
</feature>
<evidence type="ECO:0000313" key="2">
    <source>
        <dbReference type="EMBL" id="KAF5345871.1"/>
    </source>
</evidence>
<feature type="region of interest" description="Disordered" evidence="1">
    <location>
        <begin position="1"/>
        <end position="31"/>
    </location>
</feature>
<evidence type="ECO:0000313" key="3">
    <source>
        <dbReference type="Proteomes" id="UP000518752"/>
    </source>
</evidence>
<feature type="region of interest" description="Disordered" evidence="1">
    <location>
        <begin position="52"/>
        <end position="99"/>
    </location>
</feature>
<gene>
    <name evidence="2" type="ORF">D9757_015280</name>
</gene>
<reference evidence="2 3" key="1">
    <citation type="journal article" date="2020" name="ISME J.">
        <title>Uncovering the hidden diversity of litter-decomposition mechanisms in mushroom-forming fungi.</title>
        <authorList>
            <person name="Floudas D."/>
            <person name="Bentzer J."/>
            <person name="Ahren D."/>
            <person name="Johansson T."/>
            <person name="Persson P."/>
            <person name="Tunlid A."/>
        </authorList>
    </citation>
    <scope>NUCLEOTIDE SEQUENCE [LARGE SCALE GENOMIC DNA]</scope>
    <source>
        <strain evidence="2 3">CBS 406.79</strain>
    </source>
</reference>
<dbReference type="InterPro" id="IPR021109">
    <property type="entry name" value="Peptidase_aspartic_dom_sf"/>
</dbReference>
<dbReference type="Gene3D" id="2.40.70.10">
    <property type="entry name" value="Acid Proteases"/>
    <property type="match status" value="1"/>
</dbReference>